<keyword evidence="1" id="KW-0812">Transmembrane</keyword>
<protein>
    <submittedName>
        <fullName evidence="2">Uncharacterized protein</fullName>
    </submittedName>
</protein>
<evidence type="ECO:0000256" key="1">
    <source>
        <dbReference type="SAM" id="Phobius"/>
    </source>
</evidence>
<dbReference type="Proteomes" id="UP000256900">
    <property type="component" value="Unassembled WGS sequence"/>
</dbReference>
<keyword evidence="1" id="KW-0472">Membrane</keyword>
<evidence type="ECO:0000313" key="2">
    <source>
        <dbReference type="EMBL" id="REF86022.1"/>
    </source>
</evidence>
<comment type="caution">
    <text evidence="2">The sequence shown here is derived from an EMBL/GenBank/DDBJ whole genome shotgun (WGS) entry which is preliminary data.</text>
</comment>
<keyword evidence="3" id="KW-1185">Reference proteome</keyword>
<feature type="transmembrane region" description="Helical" evidence="1">
    <location>
        <begin position="27"/>
        <end position="52"/>
    </location>
</feature>
<name>A0A3D9YYQ9_9HYPH</name>
<dbReference type="AlphaFoldDB" id="A0A3D9YYQ9"/>
<accession>A0A3D9YYQ9</accession>
<dbReference type="RefSeq" id="WP_129396470.1">
    <property type="nucleotide sequence ID" value="NZ_CP025086.1"/>
</dbReference>
<evidence type="ECO:0000313" key="3">
    <source>
        <dbReference type="Proteomes" id="UP000256900"/>
    </source>
</evidence>
<gene>
    <name evidence="2" type="ORF">DES32_2064</name>
</gene>
<organism evidence="2 3">
    <name type="scientific">Methylovirgula ligni</name>
    <dbReference type="NCBI Taxonomy" id="569860"/>
    <lineage>
        <taxon>Bacteria</taxon>
        <taxon>Pseudomonadati</taxon>
        <taxon>Pseudomonadota</taxon>
        <taxon>Alphaproteobacteria</taxon>
        <taxon>Hyphomicrobiales</taxon>
        <taxon>Beijerinckiaceae</taxon>
        <taxon>Methylovirgula</taxon>
    </lineage>
</organism>
<keyword evidence="1" id="KW-1133">Transmembrane helix</keyword>
<dbReference type="EMBL" id="QUMO01000003">
    <property type="protein sequence ID" value="REF86022.1"/>
    <property type="molecule type" value="Genomic_DNA"/>
</dbReference>
<reference evidence="2 3" key="1">
    <citation type="submission" date="2018-08" db="EMBL/GenBank/DDBJ databases">
        <title>Genomic Encyclopedia of Type Strains, Phase IV (KMG-IV): sequencing the most valuable type-strain genomes for metagenomic binning, comparative biology and taxonomic classification.</title>
        <authorList>
            <person name="Goeker M."/>
        </authorList>
    </citation>
    <scope>NUCLEOTIDE SEQUENCE [LARGE SCALE GENOMIC DNA]</scope>
    <source>
        <strain evidence="2 3">BW863</strain>
    </source>
</reference>
<sequence>MPHFDLTPSRDDKVEFPPTAEGYLRRVVFFAGAAVAALCGLAIAASLVVALVSVGAKLLHLR</sequence>
<proteinExistence type="predicted"/>